<comment type="caution">
    <text evidence="4">The sequence shown here is derived from an EMBL/GenBank/DDBJ whole genome shotgun (WGS) entry which is preliminary data.</text>
</comment>
<evidence type="ECO:0000313" key="4">
    <source>
        <dbReference type="EMBL" id="PKS05193.1"/>
    </source>
</evidence>
<dbReference type="Pfam" id="PF24802">
    <property type="entry name" value="DUF7703"/>
    <property type="match status" value="1"/>
</dbReference>
<keyword evidence="5" id="KW-1185">Reference proteome</keyword>
<feature type="transmembrane region" description="Helical" evidence="2">
    <location>
        <begin position="16"/>
        <end position="37"/>
    </location>
</feature>
<evidence type="ECO:0000256" key="2">
    <source>
        <dbReference type="SAM" id="Phobius"/>
    </source>
</evidence>
<protein>
    <recommendedName>
        <fullName evidence="3">DUF7703 domain-containing protein</fullName>
    </recommendedName>
</protein>
<reference evidence="4 5" key="1">
    <citation type="journal article" date="2017" name="G3 (Bethesda)">
        <title>First Draft Genome Sequence of the Pathogenic Fungus Lomentospora prolificans (Formerly Scedosporium prolificans).</title>
        <authorList>
            <person name="Luo R."/>
            <person name="Zimin A."/>
            <person name="Workman R."/>
            <person name="Fan Y."/>
            <person name="Pertea G."/>
            <person name="Grossman N."/>
            <person name="Wear M.P."/>
            <person name="Jia B."/>
            <person name="Miller H."/>
            <person name="Casadevall A."/>
            <person name="Timp W."/>
            <person name="Zhang S.X."/>
            <person name="Salzberg S.L."/>
        </authorList>
    </citation>
    <scope>NUCLEOTIDE SEQUENCE [LARGE SCALE GENOMIC DNA]</scope>
    <source>
        <strain evidence="4 5">JHH-5317</strain>
    </source>
</reference>
<accession>A0A2N3MYD8</accession>
<feature type="region of interest" description="Disordered" evidence="1">
    <location>
        <begin position="328"/>
        <end position="376"/>
    </location>
</feature>
<evidence type="ECO:0000256" key="1">
    <source>
        <dbReference type="SAM" id="MobiDB-lite"/>
    </source>
</evidence>
<evidence type="ECO:0000259" key="3">
    <source>
        <dbReference type="Pfam" id="PF24802"/>
    </source>
</evidence>
<keyword evidence="2" id="KW-1133">Transmembrane helix</keyword>
<dbReference type="PANTHER" id="PTHR37013">
    <property type="entry name" value="INTEGRAL MEMBRANE PROTEIN (AFU_ORTHOLOGUE AFUA_1G05950)-RELATED"/>
    <property type="match status" value="1"/>
</dbReference>
<evidence type="ECO:0000313" key="5">
    <source>
        <dbReference type="Proteomes" id="UP000233524"/>
    </source>
</evidence>
<keyword evidence="2" id="KW-0812">Transmembrane</keyword>
<feature type="compositionally biased region" description="Polar residues" evidence="1">
    <location>
        <begin position="352"/>
        <end position="364"/>
    </location>
</feature>
<dbReference type="VEuPathDB" id="FungiDB:jhhlp_008561"/>
<dbReference type="PANTHER" id="PTHR37013:SF3">
    <property type="entry name" value="INTEGRAL MEMBRANE PROTEIN (AFU_ORTHOLOGUE AFUA_1G05950)"/>
    <property type="match status" value="1"/>
</dbReference>
<dbReference type="InParanoid" id="A0A2N3MYD8"/>
<dbReference type="STRING" id="41688.A0A2N3MYD8"/>
<keyword evidence="2" id="KW-0472">Membrane</keyword>
<feature type="domain" description="DUF7703" evidence="3">
    <location>
        <begin position="17"/>
        <end position="258"/>
    </location>
</feature>
<dbReference type="EMBL" id="NLAX01001623">
    <property type="protein sequence ID" value="PKS05193.1"/>
    <property type="molecule type" value="Genomic_DNA"/>
</dbReference>
<dbReference type="OrthoDB" id="405906at2759"/>
<sequence length="376" mass="41504">MTRDNGISRHSTPTSATLIVILTFLSIALYNVVELNFIIFATFKKRSGLYFWSFVVATWGIAPYCIGFILKALGFSHLNWVYVTLIVFGWCATVTGQSVVLYSRLHIVVRNTSLLRGIVYMIIINAIICHIPTAVLVYGANSSNSEPFIKPYSIYEKVQVTIFFLQEVILSSLYIVETFRLVRRHREMGNSDSRHRRLLMLHLILVNIVVVILDITVLALEYAGLYDMQTACKALVYSIKLKVEFSILNKLVEIVRGSGGGSSYDRDRTQGDGVNMGPVKSGGSKGIRSSDRGVGNSTYVGAASKGNTQITGTSVMMTREIIVHREDVALSSDGDSDTATARDMERGAASRADNSNANPTPSSESVERLTTVPYQM</sequence>
<feature type="transmembrane region" description="Helical" evidence="2">
    <location>
        <begin position="49"/>
        <end position="74"/>
    </location>
</feature>
<dbReference type="InterPro" id="IPR056120">
    <property type="entry name" value="DUF7703"/>
</dbReference>
<organism evidence="4 5">
    <name type="scientific">Lomentospora prolificans</name>
    <dbReference type="NCBI Taxonomy" id="41688"/>
    <lineage>
        <taxon>Eukaryota</taxon>
        <taxon>Fungi</taxon>
        <taxon>Dikarya</taxon>
        <taxon>Ascomycota</taxon>
        <taxon>Pezizomycotina</taxon>
        <taxon>Sordariomycetes</taxon>
        <taxon>Hypocreomycetidae</taxon>
        <taxon>Microascales</taxon>
        <taxon>Microascaceae</taxon>
        <taxon>Lomentospora</taxon>
    </lineage>
</organism>
<feature type="transmembrane region" description="Helical" evidence="2">
    <location>
        <begin position="80"/>
        <end position="102"/>
    </location>
</feature>
<dbReference type="AlphaFoldDB" id="A0A2N3MYD8"/>
<feature type="region of interest" description="Disordered" evidence="1">
    <location>
        <begin position="259"/>
        <end position="293"/>
    </location>
</feature>
<feature type="transmembrane region" description="Helical" evidence="2">
    <location>
        <begin position="114"/>
        <end position="138"/>
    </location>
</feature>
<dbReference type="Proteomes" id="UP000233524">
    <property type="component" value="Unassembled WGS sequence"/>
</dbReference>
<proteinExistence type="predicted"/>
<gene>
    <name evidence="4" type="ORF">jhhlp_008561</name>
</gene>
<name>A0A2N3MYD8_9PEZI</name>
<feature type="transmembrane region" description="Helical" evidence="2">
    <location>
        <begin position="198"/>
        <end position="220"/>
    </location>
</feature>
<feature type="transmembrane region" description="Helical" evidence="2">
    <location>
        <begin position="158"/>
        <end position="177"/>
    </location>
</feature>